<evidence type="ECO:0000313" key="1">
    <source>
        <dbReference type="EMBL" id="MDA0637742.1"/>
    </source>
</evidence>
<evidence type="ECO:0000313" key="2">
    <source>
        <dbReference type="Proteomes" id="UP001144036"/>
    </source>
</evidence>
<protein>
    <submittedName>
        <fullName evidence="1">Cyclase family protein</fullName>
    </submittedName>
</protein>
<proteinExistence type="predicted"/>
<accession>A0ABT4SKJ8</accession>
<dbReference type="Gene3D" id="3.50.30.50">
    <property type="entry name" value="Putative cyclase"/>
    <property type="match status" value="1"/>
</dbReference>
<name>A0ABT4SKJ8_9ACTN</name>
<dbReference type="Proteomes" id="UP001144036">
    <property type="component" value="Unassembled WGS sequence"/>
</dbReference>
<dbReference type="RefSeq" id="WP_270158640.1">
    <property type="nucleotide sequence ID" value="NZ_JAPNNL010000175.1"/>
</dbReference>
<keyword evidence="2" id="KW-1185">Reference proteome</keyword>
<gene>
    <name evidence="1" type="ORF">OUY22_30405</name>
</gene>
<organism evidence="1 2">
    <name type="scientific">Nonomuraea corallina</name>
    <dbReference type="NCBI Taxonomy" id="2989783"/>
    <lineage>
        <taxon>Bacteria</taxon>
        <taxon>Bacillati</taxon>
        <taxon>Actinomycetota</taxon>
        <taxon>Actinomycetes</taxon>
        <taxon>Streptosporangiales</taxon>
        <taxon>Streptosporangiaceae</taxon>
        <taxon>Nonomuraea</taxon>
    </lineage>
</organism>
<dbReference type="SUPFAM" id="SSF102198">
    <property type="entry name" value="Putative cyclase"/>
    <property type="match status" value="1"/>
</dbReference>
<dbReference type="PANTHER" id="PTHR34861:SF10">
    <property type="entry name" value="CYCLASE"/>
    <property type="match status" value="1"/>
</dbReference>
<dbReference type="PANTHER" id="PTHR34861">
    <property type="match status" value="1"/>
</dbReference>
<dbReference type="Pfam" id="PF04199">
    <property type="entry name" value="Cyclase"/>
    <property type="match status" value="1"/>
</dbReference>
<reference evidence="1" key="1">
    <citation type="submission" date="2022-11" db="EMBL/GenBank/DDBJ databases">
        <title>Nonomuraea corallina sp. nov., a new species of the genus Nonomuraea isolated from sea side sediment in Thai sea.</title>
        <authorList>
            <person name="Ngamcharungchit C."/>
            <person name="Matsumoto A."/>
            <person name="Suriyachadkun C."/>
            <person name="Panbangred W."/>
            <person name="Inahashi Y."/>
            <person name="Intra B."/>
        </authorList>
    </citation>
    <scope>NUCLEOTIDE SEQUENCE</scope>
    <source>
        <strain evidence="1">MCN248</strain>
    </source>
</reference>
<comment type="caution">
    <text evidence="1">The sequence shown here is derived from an EMBL/GenBank/DDBJ whole genome shotgun (WGS) entry which is preliminary data.</text>
</comment>
<sequence length="331" mass="35353">MSTDTTAGEGAARAGRGKVTLDDVHALCERYRTWGKWGPDDQIGTLNYIEPEMIVAASALVRQGKVISCALPYDGDGPQNGWGGRVNPIHLMLQDGGDAAIGAQDHMARLRYADDAVYMPLQSGTQWDALSHVFYDGKMYNGFGQEHVSSTGAGKCGIELTTEKVVGRGVLLDIPRHRGVPWLEPGQGIDSAELAACAEAQGVTVGRGDFVLVRTGHIAMCRARGSWGDYAAGDAPGLSLDSTHWICGNEIAGVATDTWGMEVRPNETDEIFQPVHIVLLVNAGLLIGEIFDLERLADDCAADGVYEFMFVAGPLPFTRAVGSPLNPLALK</sequence>
<dbReference type="InterPro" id="IPR037175">
    <property type="entry name" value="KFase_sf"/>
</dbReference>
<dbReference type="InterPro" id="IPR007325">
    <property type="entry name" value="KFase/CYL"/>
</dbReference>
<dbReference type="EMBL" id="JAPNNL010000175">
    <property type="protein sequence ID" value="MDA0637742.1"/>
    <property type="molecule type" value="Genomic_DNA"/>
</dbReference>